<dbReference type="Gene3D" id="2.60.110.10">
    <property type="entry name" value="Thaumatin"/>
    <property type="match status" value="1"/>
</dbReference>
<feature type="disulfide bond" evidence="1">
    <location>
        <begin position="158"/>
        <end position="174"/>
    </location>
</feature>
<feature type="disulfide bond" evidence="1">
    <location>
        <begin position="93"/>
        <end position="99"/>
    </location>
</feature>
<organism evidence="3 4">
    <name type="scientific">Leucosporidium creatinivorum</name>
    <dbReference type="NCBI Taxonomy" id="106004"/>
    <lineage>
        <taxon>Eukaryota</taxon>
        <taxon>Fungi</taxon>
        <taxon>Dikarya</taxon>
        <taxon>Basidiomycota</taxon>
        <taxon>Pucciniomycotina</taxon>
        <taxon>Microbotryomycetes</taxon>
        <taxon>Leucosporidiales</taxon>
        <taxon>Leucosporidium</taxon>
    </lineage>
</organism>
<dbReference type="OrthoDB" id="430315at2759"/>
<dbReference type="EMBL" id="MCGR01000046">
    <property type="protein sequence ID" value="ORY73429.1"/>
    <property type="molecule type" value="Genomic_DNA"/>
</dbReference>
<dbReference type="PANTHER" id="PTHR31048">
    <property type="entry name" value="OS03G0233200 PROTEIN"/>
    <property type="match status" value="1"/>
</dbReference>
<evidence type="ECO:0000313" key="3">
    <source>
        <dbReference type="EMBL" id="ORY73429.1"/>
    </source>
</evidence>
<feature type="disulfide bond" evidence="1">
    <location>
        <begin position="27"/>
        <end position="247"/>
    </location>
</feature>
<keyword evidence="1" id="KW-1015">Disulfide bond</keyword>
<dbReference type="SUPFAM" id="SSF49870">
    <property type="entry name" value="Osmotin, thaumatin-like protein"/>
    <property type="match status" value="1"/>
</dbReference>
<dbReference type="Pfam" id="PF00314">
    <property type="entry name" value="Thaumatin"/>
    <property type="match status" value="1"/>
</dbReference>
<feature type="chain" id="PRO_5012892331" evidence="2">
    <location>
        <begin position="19"/>
        <end position="249"/>
    </location>
</feature>
<evidence type="ECO:0000313" key="4">
    <source>
        <dbReference type="Proteomes" id="UP000193467"/>
    </source>
</evidence>
<feature type="disulfide bond" evidence="1">
    <location>
        <begin position="150"/>
        <end position="215"/>
    </location>
</feature>
<name>A0A1Y2EPG1_9BASI</name>
<proteinExistence type="predicted"/>
<feature type="disulfide bond" evidence="1">
    <location>
        <begin position="189"/>
        <end position="200"/>
    </location>
</feature>
<dbReference type="PRINTS" id="PR00347">
    <property type="entry name" value="THAUMATIN"/>
</dbReference>
<dbReference type="STRING" id="106004.A0A1Y2EPG1"/>
<evidence type="ECO:0000256" key="1">
    <source>
        <dbReference type="PIRSR" id="PIRSR002703-1"/>
    </source>
</evidence>
<keyword evidence="2" id="KW-0732">Signal</keyword>
<sequence>MLHHTLFSVSLLAGQALARTITVSNGCNYTVWPALFTNPGITPPDVAMGWEAAAGSIVDLTVAAGWGGRVWGRTECDFSSDSALPSTCATGGCNGGLECDKTSGTGVAPATLAEWTLDADGSDWYDISVVDGFNIPMTLTNTGGGRNSSCSTDLNPGCPEALQVLDSDDEVIGCNSDCAADPTNEAACCSGSQHSTPETCPSSGVEHYQYFKDGCTDGYAYAYDESSESALFKLDSSTEADYTVTFCPS</sequence>
<feature type="disulfide bond" evidence="1">
    <location>
        <begin position="178"/>
        <end position="188"/>
    </location>
</feature>
<feature type="disulfide bond" evidence="1">
    <location>
        <begin position="76"/>
        <end position="88"/>
    </location>
</feature>
<dbReference type="InterPro" id="IPR037176">
    <property type="entry name" value="Osmotin/thaumatin-like_sf"/>
</dbReference>
<dbReference type="PIRSF" id="PIRSF002703">
    <property type="entry name" value="Thaumatin"/>
    <property type="match status" value="1"/>
</dbReference>
<dbReference type="SMART" id="SM00205">
    <property type="entry name" value="THN"/>
    <property type="match status" value="1"/>
</dbReference>
<keyword evidence="4" id="KW-1185">Reference proteome</keyword>
<accession>A0A1Y2EPG1</accession>
<dbReference type="AlphaFoldDB" id="A0A1Y2EPG1"/>
<protein>
    <submittedName>
        <fullName evidence="3">Thaumatin</fullName>
    </submittedName>
</protein>
<dbReference type="Proteomes" id="UP000193467">
    <property type="component" value="Unassembled WGS sequence"/>
</dbReference>
<reference evidence="3 4" key="1">
    <citation type="submission" date="2016-07" db="EMBL/GenBank/DDBJ databases">
        <title>Pervasive Adenine N6-methylation of Active Genes in Fungi.</title>
        <authorList>
            <consortium name="DOE Joint Genome Institute"/>
            <person name="Mondo S.J."/>
            <person name="Dannebaum R.O."/>
            <person name="Kuo R.C."/>
            <person name="Labutti K."/>
            <person name="Haridas S."/>
            <person name="Kuo A."/>
            <person name="Salamov A."/>
            <person name="Ahrendt S.R."/>
            <person name="Lipzen A."/>
            <person name="Sullivan W."/>
            <person name="Andreopoulos W.B."/>
            <person name="Clum A."/>
            <person name="Lindquist E."/>
            <person name="Daum C."/>
            <person name="Ramamoorthy G.K."/>
            <person name="Gryganskyi A."/>
            <person name="Culley D."/>
            <person name="Magnuson J.K."/>
            <person name="James T.Y."/>
            <person name="O'Malley M.A."/>
            <person name="Stajich J.E."/>
            <person name="Spatafora J.W."/>
            <person name="Visel A."/>
            <person name="Grigoriev I.V."/>
        </authorList>
    </citation>
    <scope>NUCLEOTIDE SEQUENCE [LARGE SCALE GENOMIC DNA]</scope>
    <source>
        <strain evidence="3 4">62-1032</strain>
    </source>
</reference>
<gene>
    <name evidence="3" type="ORF">BCR35DRAFT_281643</name>
</gene>
<feature type="signal peptide" evidence="2">
    <location>
        <begin position="1"/>
        <end position="18"/>
    </location>
</feature>
<evidence type="ECO:0000256" key="2">
    <source>
        <dbReference type="SAM" id="SignalP"/>
    </source>
</evidence>
<dbReference type="InParanoid" id="A0A1Y2EPG1"/>
<dbReference type="InterPro" id="IPR001938">
    <property type="entry name" value="Thaumatin"/>
</dbReference>
<dbReference type="PROSITE" id="PS51367">
    <property type="entry name" value="THAUMATIN_2"/>
    <property type="match status" value="1"/>
</dbReference>
<comment type="caution">
    <text evidence="3">The sequence shown here is derived from an EMBL/GenBank/DDBJ whole genome shotgun (WGS) entry which is preliminary data.</text>
</comment>